<evidence type="ECO:0000313" key="8">
    <source>
        <dbReference type="EMBL" id="SNC66290.1"/>
    </source>
</evidence>
<feature type="transmembrane region" description="Helical" evidence="7">
    <location>
        <begin position="254"/>
        <end position="273"/>
    </location>
</feature>
<dbReference type="Pfam" id="PF01790">
    <property type="entry name" value="LGT"/>
    <property type="match status" value="1"/>
</dbReference>
<feature type="transmembrane region" description="Helical" evidence="7">
    <location>
        <begin position="121"/>
        <end position="141"/>
    </location>
</feature>
<keyword evidence="6 7" id="KW-0472">Membrane</keyword>
<feature type="transmembrane region" description="Helical" evidence="7">
    <location>
        <begin position="23"/>
        <end position="40"/>
    </location>
</feature>
<evidence type="ECO:0000256" key="4">
    <source>
        <dbReference type="ARBA" id="ARBA00022692"/>
    </source>
</evidence>
<keyword evidence="2" id="KW-1003">Cell membrane</keyword>
<proteinExistence type="inferred from homology"/>
<accession>A0A212TK74</accession>
<dbReference type="PANTHER" id="PTHR30589">
    <property type="entry name" value="PROLIPOPROTEIN DIACYLGLYCERYL TRANSFERASE"/>
    <property type="match status" value="1"/>
</dbReference>
<name>A0A212TK74_9BACT</name>
<dbReference type="GO" id="GO:0005886">
    <property type="term" value="C:plasma membrane"/>
    <property type="evidence" value="ECO:0007669"/>
    <property type="project" value="InterPro"/>
</dbReference>
<feature type="transmembrane region" description="Helical" evidence="7">
    <location>
        <begin position="91"/>
        <end position="109"/>
    </location>
</feature>
<gene>
    <name evidence="8" type="ORF">SAMN06265337_1561</name>
</gene>
<dbReference type="RefSeq" id="WP_088842786.1">
    <property type="nucleotide sequence ID" value="NZ_FYEW01000001.1"/>
</dbReference>
<feature type="transmembrane region" description="Helical" evidence="7">
    <location>
        <begin position="215"/>
        <end position="231"/>
    </location>
</feature>
<dbReference type="OrthoDB" id="871140at2"/>
<sequence>MYPLLLFGAVSWAVPADAGYDFYSLFYVLAFGLNLLLLVAEGRRRGYPLRPWLVVLACTTLAFILGTKLLAFSGREWRGLLTTGYWPSTEARTVLGGALAGTLTLLALRRPFGFSWHVFDAFTLPMCAALAVQCIGCVLTGCCFGEPTAGSWGLTYPPDTLPYLVQQAQGLLPLGAARSLPVHPTQLYSLGLCVAVGLVLLLTRHRRWPGGSRRLLHLGLLLTGRFLIEFWRDPAGEQVGAALHTHGGLVLKQVQWTLLVLAPAALGLWGWLLHRPKHHNLQPEQLPTQFPARNLLAVAALLALTAWLGPLSLTLPEVVVVKTLLLTVLVLEGGALLLGAAGSAQPFRVALPLGLACTVLILSSQAPADSTTGHGREKYTTLSGSLSLGNFRREQNLGGGCNGSSPLLAYRHRYATGTLDLAVTELPGVDEDGDMHKAETTIGVRVHTGADQQTPTGDPQPYTYDADRLSFLIGLNPYVQLDRKWLGMGIGFMVGNLGYHRLYYGDKQSLLDLQTSLRFGDRQVAYAIADYNYLGYGTANPQHRFGVGTGFGGTRWQLVGGAASAKTYDVSSGQNRWSGFLEAQGRFTPQWQASTFLVLGNPHQQQVGLRLGYRFPPKTR</sequence>
<evidence type="ECO:0000256" key="2">
    <source>
        <dbReference type="ARBA" id="ARBA00022475"/>
    </source>
</evidence>
<comment type="similarity">
    <text evidence="1">Belongs to the Lgt family.</text>
</comment>
<reference evidence="9" key="1">
    <citation type="submission" date="2017-06" db="EMBL/GenBank/DDBJ databases">
        <authorList>
            <person name="Varghese N."/>
            <person name="Submissions S."/>
        </authorList>
    </citation>
    <scope>NUCLEOTIDE SEQUENCE [LARGE SCALE GENOMIC DNA]</scope>
    <source>
        <strain evidence="9">DSM 11116</strain>
    </source>
</reference>
<evidence type="ECO:0000256" key="7">
    <source>
        <dbReference type="SAM" id="Phobius"/>
    </source>
</evidence>
<dbReference type="PANTHER" id="PTHR30589:SF0">
    <property type="entry name" value="PHOSPHATIDYLGLYCEROL--PROLIPOPROTEIN DIACYLGLYCERYL TRANSFERASE"/>
    <property type="match status" value="1"/>
</dbReference>
<feature type="transmembrane region" description="Helical" evidence="7">
    <location>
        <begin position="187"/>
        <end position="203"/>
    </location>
</feature>
<dbReference type="Proteomes" id="UP000198131">
    <property type="component" value="Unassembled WGS sequence"/>
</dbReference>
<dbReference type="GO" id="GO:0042158">
    <property type="term" value="P:lipoprotein biosynthetic process"/>
    <property type="evidence" value="ECO:0007669"/>
    <property type="project" value="InterPro"/>
</dbReference>
<keyword evidence="9" id="KW-1185">Reference proteome</keyword>
<keyword evidence="4 7" id="KW-0812">Transmembrane</keyword>
<organism evidence="8 9">
    <name type="scientific">Hymenobacter gelipurpurascens</name>
    <dbReference type="NCBI Taxonomy" id="89968"/>
    <lineage>
        <taxon>Bacteria</taxon>
        <taxon>Pseudomonadati</taxon>
        <taxon>Bacteroidota</taxon>
        <taxon>Cytophagia</taxon>
        <taxon>Cytophagales</taxon>
        <taxon>Hymenobacteraceae</taxon>
        <taxon>Hymenobacter</taxon>
    </lineage>
</organism>
<dbReference type="AlphaFoldDB" id="A0A212TK74"/>
<feature type="transmembrane region" description="Helical" evidence="7">
    <location>
        <begin position="294"/>
        <end position="313"/>
    </location>
</feature>
<evidence type="ECO:0000256" key="3">
    <source>
        <dbReference type="ARBA" id="ARBA00022679"/>
    </source>
</evidence>
<feature type="transmembrane region" description="Helical" evidence="7">
    <location>
        <begin position="52"/>
        <end position="71"/>
    </location>
</feature>
<protein>
    <submittedName>
        <fullName evidence="8">Phosphatidylglycerol:prolipoprotein diacylglycerol transferase</fullName>
    </submittedName>
</protein>
<dbReference type="InterPro" id="IPR001640">
    <property type="entry name" value="Lgt"/>
</dbReference>
<dbReference type="EMBL" id="FYEW01000001">
    <property type="protein sequence ID" value="SNC66290.1"/>
    <property type="molecule type" value="Genomic_DNA"/>
</dbReference>
<keyword evidence="5 7" id="KW-1133">Transmembrane helix</keyword>
<evidence type="ECO:0000313" key="9">
    <source>
        <dbReference type="Proteomes" id="UP000198131"/>
    </source>
</evidence>
<evidence type="ECO:0000256" key="5">
    <source>
        <dbReference type="ARBA" id="ARBA00022989"/>
    </source>
</evidence>
<evidence type="ECO:0000256" key="6">
    <source>
        <dbReference type="ARBA" id="ARBA00023136"/>
    </source>
</evidence>
<keyword evidence="8" id="KW-0449">Lipoprotein</keyword>
<dbReference type="GO" id="GO:0008961">
    <property type="term" value="F:phosphatidylglycerol-prolipoprotein diacylglyceryl transferase activity"/>
    <property type="evidence" value="ECO:0007669"/>
    <property type="project" value="InterPro"/>
</dbReference>
<keyword evidence="3 8" id="KW-0808">Transferase</keyword>
<evidence type="ECO:0000256" key="1">
    <source>
        <dbReference type="ARBA" id="ARBA00007150"/>
    </source>
</evidence>